<dbReference type="Proteomes" id="UP000199627">
    <property type="component" value="Unassembled WGS sequence"/>
</dbReference>
<protein>
    <submittedName>
        <fullName evidence="1">Uncharacterized protein</fullName>
    </submittedName>
</protein>
<evidence type="ECO:0000313" key="1">
    <source>
        <dbReference type="EMBL" id="SDQ64558.1"/>
    </source>
</evidence>
<name>A0A1H1CKG1_9FLAO</name>
<reference evidence="2" key="1">
    <citation type="submission" date="2016-10" db="EMBL/GenBank/DDBJ databases">
        <authorList>
            <person name="Varghese N."/>
            <person name="Submissions S."/>
        </authorList>
    </citation>
    <scope>NUCLEOTIDE SEQUENCE [LARGE SCALE GENOMIC DNA]</scope>
    <source>
        <strain evidence="2">DSM 17072</strain>
    </source>
</reference>
<dbReference type="RefSeq" id="WP_089755606.1">
    <property type="nucleotide sequence ID" value="NZ_FNKL01000003.1"/>
</dbReference>
<organism evidence="1 2">
    <name type="scientific">Chryseobacterium soldanellicola</name>
    <dbReference type="NCBI Taxonomy" id="311333"/>
    <lineage>
        <taxon>Bacteria</taxon>
        <taxon>Pseudomonadati</taxon>
        <taxon>Bacteroidota</taxon>
        <taxon>Flavobacteriia</taxon>
        <taxon>Flavobacteriales</taxon>
        <taxon>Weeksellaceae</taxon>
        <taxon>Chryseobacterium group</taxon>
        <taxon>Chryseobacterium</taxon>
    </lineage>
</organism>
<gene>
    <name evidence="1" type="ORF">SAMN05421664_1998</name>
</gene>
<proteinExistence type="predicted"/>
<dbReference type="AlphaFoldDB" id="A0A1H1CKG1"/>
<accession>A0A1H1CKG1</accession>
<sequence>MRVKYIKIDNPEKVKYKINWQIPYERFPLIIGKEYTVYAIEYTEEGEINFFILDEGGNTYPYNYPSEFFLVTDKRMSKYWEGFTGKESYPIDPIFPSMITFKEWRHNKYFEEEMMDNVGNANAIFEKYQNLINNEFPDKQLQSAISVGDNWVMCCNCDNSWKLTNEENGIIECSKCHTRQNNPYS</sequence>
<dbReference type="OrthoDB" id="1271907at2"/>
<keyword evidence="2" id="KW-1185">Reference proteome</keyword>
<evidence type="ECO:0000313" key="2">
    <source>
        <dbReference type="Proteomes" id="UP000199627"/>
    </source>
</evidence>
<dbReference type="EMBL" id="FNKL01000003">
    <property type="protein sequence ID" value="SDQ64558.1"/>
    <property type="molecule type" value="Genomic_DNA"/>
</dbReference>